<dbReference type="AlphaFoldDB" id="A0AAV1ZN33"/>
<dbReference type="Proteomes" id="UP001497382">
    <property type="component" value="Unassembled WGS sequence"/>
</dbReference>
<gene>
    <name evidence="1" type="ORF">LARSCL_LOCUS6799</name>
</gene>
<comment type="caution">
    <text evidence="1">The sequence shown here is derived from an EMBL/GenBank/DDBJ whole genome shotgun (WGS) entry which is preliminary data.</text>
</comment>
<reference evidence="1 2" key="1">
    <citation type="submission" date="2024-04" db="EMBL/GenBank/DDBJ databases">
        <authorList>
            <person name="Rising A."/>
            <person name="Reimegard J."/>
            <person name="Sonavane S."/>
            <person name="Akerstrom W."/>
            <person name="Nylinder S."/>
            <person name="Hedman E."/>
            <person name="Kallberg Y."/>
        </authorList>
    </citation>
    <scope>NUCLEOTIDE SEQUENCE [LARGE SCALE GENOMIC DNA]</scope>
</reference>
<organism evidence="1 2">
    <name type="scientific">Larinioides sclopetarius</name>
    <dbReference type="NCBI Taxonomy" id="280406"/>
    <lineage>
        <taxon>Eukaryota</taxon>
        <taxon>Metazoa</taxon>
        <taxon>Ecdysozoa</taxon>
        <taxon>Arthropoda</taxon>
        <taxon>Chelicerata</taxon>
        <taxon>Arachnida</taxon>
        <taxon>Araneae</taxon>
        <taxon>Araneomorphae</taxon>
        <taxon>Entelegynae</taxon>
        <taxon>Araneoidea</taxon>
        <taxon>Araneidae</taxon>
        <taxon>Larinioides</taxon>
    </lineage>
</organism>
<keyword evidence="2" id="KW-1185">Reference proteome</keyword>
<name>A0AAV1ZN33_9ARAC</name>
<dbReference type="EMBL" id="CAXIEN010000066">
    <property type="protein sequence ID" value="CAL1273263.1"/>
    <property type="molecule type" value="Genomic_DNA"/>
</dbReference>
<sequence length="213" mass="24370">MIGLCISWCVRKAGDVCVIVGILAYHLLKHLVGGVFHNFNGAPNNTPKICLANVAIFVETAIQYVYRVLSNSTILFSKNLSHSISNRYAAQILYPVGNFYYNYLHKLVYWLTMNEALGNFGSNVQIETAVERIISHIMIFTDMVCIHQEEPLSNYEATVFLLHHTSQLLTKCCLFLFLLIALNVKNIPYFVFNCISYYGYYITHFLSNLMPFE</sequence>
<proteinExistence type="predicted"/>
<accession>A0AAV1ZN33</accession>
<evidence type="ECO:0000313" key="2">
    <source>
        <dbReference type="Proteomes" id="UP001497382"/>
    </source>
</evidence>
<evidence type="ECO:0000313" key="1">
    <source>
        <dbReference type="EMBL" id="CAL1273263.1"/>
    </source>
</evidence>
<protein>
    <submittedName>
        <fullName evidence="1">Uncharacterized protein</fullName>
    </submittedName>
</protein>